<dbReference type="PIRSF" id="PIRSF006324">
    <property type="entry name" value="LeuE"/>
    <property type="match status" value="1"/>
</dbReference>
<dbReference type="Pfam" id="PF01810">
    <property type="entry name" value="LysE"/>
    <property type="match status" value="1"/>
</dbReference>
<evidence type="ECO:0000313" key="9">
    <source>
        <dbReference type="Proteomes" id="UP000625247"/>
    </source>
</evidence>
<dbReference type="PANTHER" id="PTHR30086:SF15">
    <property type="entry name" value="LEUCINE EFFLUX PROTEIN"/>
    <property type="match status" value="1"/>
</dbReference>
<accession>A0ABR9AAF7</accession>
<dbReference type="EMBL" id="JACYNP010000007">
    <property type="protein sequence ID" value="MBD8122920.1"/>
    <property type="molecule type" value="Genomic_DNA"/>
</dbReference>
<dbReference type="Proteomes" id="UP000625247">
    <property type="component" value="Unassembled WGS sequence"/>
</dbReference>
<sequence length="204" mass="21810">MFGIIHYGTFIVSFIVLLILPGPGNFALITSTGKGGIKAGLAAISGVLVGDQILLWLAVAGVAAVLQTYPAAFHIVQIVGGLYLAYLGFKLLRSRSGSGPVVDIKPYHYLRQTLVITLLNPKAVLFYMAFLPLFIDPDQHQGFITFGVLAVTVSCLTFLYGLIVIGLTYFCANQIKSNQAIALAFQRVAGVFLIGFGVKLLASN</sequence>
<organism evidence="8 9">
    <name type="scientific">Pseudomonas lutea</name>
    <dbReference type="NCBI Taxonomy" id="243924"/>
    <lineage>
        <taxon>Bacteria</taxon>
        <taxon>Pseudomonadati</taxon>
        <taxon>Pseudomonadota</taxon>
        <taxon>Gammaproteobacteria</taxon>
        <taxon>Pseudomonadales</taxon>
        <taxon>Pseudomonadaceae</taxon>
        <taxon>Pseudomonas</taxon>
    </lineage>
</organism>
<evidence type="ECO:0000256" key="6">
    <source>
        <dbReference type="ARBA" id="ARBA00023136"/>
    </source>
</evidence>
<evidence type="ECO:0000256" key="5">
    <source>
        <dbReference type="ARBA" id="ARBA00022989"/>
    </source>
</evidence>
<evidence type="ECO:0000256" key="3">
    <source>
        <dbReference type="ARBA" id="ARBA00022475"/>
    </source>
</evidence>
<comment type="subcellular location">
    <subcellularLocation>
        <location evidence="1">Cell membrane</location>
        <topology evidence="1">Multi-pass membrane protein</topology>
    </subcellularLocation>
</comment>
<feature type="transmembrane region" description="Helical" evidence="7">
    <location>
        <begin position="72"/>
        <end position="92"/>
    </location>
</feature>
<evidence type="ECO:0000256" key="7">
    <source>
        <dbReference type="SAM" id="Phobius"/>
    </source>
</evidence>
<feature type="transmembrane region" description="Helical" evidence="7">
    <location>
        <begin position="6"/>
        <end position="29"/>
    </location>
</feature>
<feature type="transmembrane region" description="Helical" evidence="7">
    <location>
        <begin position="184"/>
        <end position="202"/>
    </location>
</feature>
<keyword evidence="5 7" id="KW-1133">Transmembrane helix</keyword>
<protein>
    <submittedName>
        <fullName evidence="8">LysE family transporter</fullName>
    </submittedName>
</protein>
<feature type="transmembrane region" description="Helical" evidence="7">
    <location>
        <begin position="147"/>
        <end position="172"/>
    </location>
</feature>
<comment type="similarity">
    <text evidence="2">Belongs to the Rht family.</text>
</comment>
<keyword evidence="9" id="KW-1185">Reference proteome</keyword>
<reference evidence="8 9" key="1">
    <citation type="journal article" date="2020" name="FEMS Microbiol. Ecol.">
        <title>Temporal dynamics of bacterial communities during seed development and maturation.</title>
        <authorList>
            <person name="Chesneau G."/>
            <person name="Torres-Cortes G."/>
            <person name="Briand M."/>
            <person name="Darrasse A."/>
            <person name="Preveaux A."/>
            <person name="Marais C."/>
            <person name="Jacques M.A."/>
            <person name="Shade A."/>
            <person name="Barret M."/>
        </authorList>
    </citation>
    <scope>NUCLEOTIDE SEQUENCE [LARGE SCALE GENOMIC DNA]</scope>
    <source>
        <strain evidence="8 9">CFBP13723</strain>
    </source>
</reference>
<gene>
    <name evidence="8" type="ORF">IFT62_17035</name>
</gene>
<dbReference type="InterPro" id="IPR001123">
    <property type="entry name" value="LeuE-type"/>
</dbReference>
<dbReference type="RefSeq" id="WP_191944977.1">
    <property type="nucleotide sequence ID" value="NZ_JACYNP010000007.1"/>
</dbReference>
<evidence type="ECO:0000256" key="2">
    <source>
        <dbReference type="ARBA" id="ARBA00007928"/>
    </source>
</evidence>
<proteinExistence type="inferred from homology"/>
<feature type="transmembrane region" description="Helical" evidence="7">
    <location>
        <begin position="113"/>
        <end position="135"/>
    </location>
</feature>
<name>A0ABR9AAF7_9PSED</name>
<evidence type="ECO:0000256" key="4">
    <source>
        <dbReference type="ARBA" id="ARBA00022692"/>
    </source>
</evidence>
<evidence type="ECO:0000313" key="8">
    <source>
        <dbReference type="EMBL" id="MBD8122920.1"/>
    </source>
</evidence>
<comment type="caution">
    <text evidence="8">The sequence shown here is derived from an EMBL/GenBank/DDBJ whole genome shotgun (WGS) entry which is preliminary data.</text>
</comment>
<keyword evidence="4 7" id="KW-0812">Transmembrane</keyword>
<dbReference type="PANTHER" id="PTHR30086">
    <property type="entry name" value="ARGININE EXPORTER PROTEIN ARGO"/>
    <property type="match status" value="1"/>
</dbReference>
<keyword evidence="3" id="KW-1003">Cell membrane</keyword>
<keyword evidence="6 7" id="KW-0472">Membrane</keyword>
<evidence type="ECO:0000256" key="1">
    <source>
        <dbReference type="ARBA" id="ARBA00004651"/>
    </source>
</evidence>
<feature type="transmembrane region" description="Helical" evidence="7">
    <location>
        <begin position="41"/>
        <end position="66"/>
    </location>
</feature>